<dbReference type="EMBL" id="FODY01000039">
    <property type="protein sequence ID" value="SEP46565.1"/>
    <property type="molecule type" value="Genomic_DNA"/>
</dbReference>
<evidence type="ECO:0000256" key="3">
    <source>
        <dbReference type="ARBA" id="ARBA00005985"/>
    </source>
</evidence>
<feature type="non-terminal residue" evidence="9">
    <location>
        <position position="191"/>
    </location>
</feature>
<feature type="transmembrane region" description="Helical" evidence="8">
    <location>
        <begin position="108"/>
        <end position="126"/>
    </location>
</feature>
<evidence type="ECO:0000256" key="7">
    <source>
        <dbReference type="ARBA" id="ARBA00023136"/>
    </source>
</evidence>
<keyword evidence="6 8" id="KW-1133">Transmembrane helix</keyword>
<comment type="subcellular location">
    <subcellularLocation>
        <location evidence="2">Membrane</location>
        <topology evidence="2">Multi-pass membrane protein</topology>
    </subcellularLocation>
</comment>
<keyword evidence="4 9" id="KW-0808">Transferase</keyword>
<dbReference type="Pfam" id="PF01040">
    <property type="entry name" value="UbiA"/>
    <property type="match status" value="1"/>
</dbReference>
<dbReference type="GO" id="GO:0005886">
    <property type="term" value="C:plasma membrane"/>
    <property type="evidence" value="ECO:0007669"/>
    <property type="project" value="TreeGrafter"/>
</dbReference>
<evidence type="ECO:0000256" key="8">
    <source>
        <dbReference type="SAM" id="Phobius"/>
    </source>
</evidence>
<feature type="transmembrane region" description="Helical" evidence="8">
    <location>
        <begin position="40"/>
        <end position="61"/>
    </location>
</feature>
<evidence type="ECO:0000256" key="5">
    <source>
        <dbReference type="ARBA" id="ARBA00022692"/>
    </source>
</evidence>
<protein>
    <submittedName>
        <fullName evidence="9">Putative 4-hydroxybenzoate polyprenyltransferase</fullName>
    </submittedName>
</protein>
<dbReference type="InterPro" id="IPR000537">
    <property type="entry name" value="UbiA_prenyltransferase"/>
</dbReference>
<comment type="similarity">
    <text evidence="3">Belongs to the UbiA prenyltransferase family.</text>
</comment>
<proteinExistence type="inferred from homology"/>
<dbReference type="AlphaFoldDB" id="A0A1H8Y308"/>
<dbReference type="Gene3D" id="1.20.120.1780">
    <property type="entry name" value="UbiA prenyltransferase"/>
    <property type="match status" value="1"/>
</dbReference>
<evidence type="ECO:0000256" key="2">
    <source>
        <dbReference type="ARBA" id="ARBA00004141"/>
    </source>
</evidence>
<organism evidence="9 10">
    <name type="scientific">Propionispora vibrioides</name>
    <dbReference type="NCBI Taxonomy" id="112903"/>
    <lineage>
        <taxon>Bacteria</taxon>
        <taxon>Bacillati</taxon>
        <taxon>Bacillota</taxon>
        <taxon>Negativicutes</taxon>
        <taxon>Selenomonadales</taxon>
        <taxon>Sporomusaceae</taxon>
        <taxon>Propionispora</taxon>
    </lineage>
</organism>
<name>A0A1H8Y308_9FIRM</name>
<sequence length="191" mass="20461">MNKLKAHLENIALSHSVFALPFAYMGAILAVQGIPAMGDLFWITLAMVGARSAAMGLNALIDLKYDRLHPRFTERPMVTGAVTPSEVVLLIAASLVVFVLAAAHLQPVCVKLVPLAVIPLAVYPYMKRVSWTCHLVLGLALSIAPTGAWIAITGSLAWPAVYLGLAVGIWIAGFDVIYGCQDVVFDKQHGL</sequence>
<reference evidence="9 10" key="1">
    <citation type="submission" date="2016-10" db="EMBL/GenBank/DDBJ databases">
        <authorList>
            <person name="de Groot N.N."/>
        </authorList>
    </citation>
    <scope>NUCLEOTIDE SEQUENCE [LARGE SCALE GENOMIC DNA]</scope>
    <source>
        <strain evidence="9 10">DSM 13305</strain>
    </source>
</reference>
<keyword evidence="10" id="KW-1185">Reference proteome</keyword>
<dbReference type="Gene3D" id="1.10.357.140">
    <property type="entry name" value="UbiA prenyltransferase"/>
    <property type="match status" value="1"/>
</dbReference>
<evidence type="ECO:0000256" key="6">
    <source>
        <dbReference type="ARBA" id="ARBA00022989"/>
    </source>
</evidence>
<dbReference type="GO" id="GO:0016765">
    <property type="term" value="F:transferase activity, transferring alkyl or aryl (other than methyl) groups"/>
    <property type="evidence" value="ECO:0007669"/>
    <property type="project" value="InterPro"/>
</dbReference>
<dbReference type="InterPro" id="IPR044878">
    <property type="entry name" value="UbiA_sf"/>
</dbReference>
<dbReference type="FunFam" id="1.10.357.140:FF:000008">
    <property type="entry name" value="4-hydroxybenzoate octaprenyltransferase"/>
    <property type="match status" value="1"/>
</dbReference>
<dbReference type="InterPro" id="IPR006371">
    <property type="entry name" value="Polyprenyltransferase_UbiA-li"/>
</dbReference>
<accession>A0A1H8Y308</accession>
<evidence type="ECO:0000313" key="9">
    <source>
        <dbReference type="EMBL" id="SEP46565.1"/>
    </source>
</evidence>
<evidence type="ECO:0000256" key="4">
    <source>
        <dbReference type="ARBA" id="ARBA00022679"/>
    </source>
</evidence>
<feature type="transmembrane region" description="Helical" evidence="8">
    <location>
        <begin position="133"/>
        <end position="152"/>
    </location>
</feature>
<dbReference type="STRING" id="112903.SAMN04490178_13927"/>
<keyword evidence="7 8" id="KW-0472">Membrane</keyword>
<gene>
    <name evidence="9" type="ORF">SAMN04490178_13927</name>
</gene>
<dbReference type="NCBIfam" id="TIGR01475">
    <property type="entry name" value="ubiA_other"/>
    <property type="match status" value="1"/>
</dbReference>
<dbReference type="PANTHER" id="PTHR11048">
    <property type="entry name" value="PRENYLTRANSFERASES"/>
    <property type="match status" value="1"/>
</dbReference>
<evidence type="ECO:0000313" key="10">
    <source>
        <dbReference type="Proteomes" id="UP000198847"/>
    </source>
</evidence>
<dbReference type="RefSeq" id="WP_091752051.1">
    <property type="nucleotide sequence ID" value="NZ_FODY01000039.1"/>
</dbReference>
<dbReference type="Proteomes" id="UP000198847">
    <property type="component" value="Unassembled WGS sequence"/>
</dbReference>
<feature type="transmembrane region" description="Helical" evidence="8">
    <location>
        <begin position="12"/>
        <end position="34"/>
    </location>
</feature>
<dbReference type="InterPro" id="IPR039653">
    <property type="entry name" value="Prenyltransferase"/>
</dbReference>
<feature type="transmembrane region" description="Helical" evidence="8">
    <location>
        <begin position="81"/>
        <end position="102"/>
    </location>
</feature>
<dbReference type="GO" id="GO:0006744">
    <property type="term" value="P:ubiquinone biosynthetic process"/>
    <property type="evidence" value="ECO:0007669"/>
    <property type="project" value="TreeGrafter"/>
</dbReference>
<dbReference type="CDD" id="cd13959">
    <property type="entry name" value="PT_UbiA_COQ2"/>
    <property type="match status" value="1"/>
</dbReference>
<feature type="transmembrane region" description="Helical" evidence="8">
    <location>
        <begin position="158"/>
        <end position="178"/>
    </location>
</feature>
<evidence type="ECO:0000256" key="1">
    <source>
        <dbReference type="ARBA" id="ARBA00001946"/>
    </source>
</evidence>
<dbReference type="OrthoDB" id="9782418at2"/>
<comment type="cofactor">
    <cofactor evidence="1">
        <name>Mg(2+)</name>
        <dbReference type="ChEBI" id="CHEBI:18420"/>
    </cofactor>
</comment>
<keyword evidence="5 8" id="KW-0812">Transmembrane</keyword>
<dbReference type="PANTHER" id="PTHR11048:SF28">
    <property type="entry name" value="4-HYDROXYBENZOATE POLYPRENYLTRANSFERASE, MITOCHONDRIAL"/>
    <property type="match status" value="1"/>
</dbReference>